<feature type="transmembrane region" description="Helical" evidence="5">
    <location>
        <begin position="93"/>
        <end position="116"/>
    </location>
</feature>
<protein>
    <recommendedName>
        <fullName evidence="8">RTA1-domain-containing protein</fullName>
    </recommendedName>
</protein>
<comment type="caution">
    <text evidence="6">The sequence shown here is derived from an EMBL/GenBank/DDBJ whole genome shotgun (WGS) entry which is preliminary data.</text>
</comment>
<dbReference type="AlphaFoldDB" id="A0A4V2MXQ6"/>
<feature type="transmembrane region" description="Helical" evidence="5">
    <location>
        <begin position="171"/>
        <end position="195"/>
    </location>
</feature>
<comment type="subcellular location">
    <subcellularLocation>
        <location evidence="1">Membrane</location>
        <topology evidence="1">Multi-pass membrane protein</topology>
    </subcellularLocation>
</comment>
<sequence length="315" mass="34776">MLNLTEVAMYPPGTFGPSGEILKSPSYGYLVSKGTAMAFVVLFSITTLVHLVEAIYFRMWWLLPTVGLAGAGEVLGWSGRLWSSYSPLLQDPYLMQIVATILAPTPYVAALFMIFARVTQHLGEQYSRLSPRLYSRIFLTADVVALVVQGAGGGLAATASTQSGSNLGGNIMLGGIIFQLVALIAFVSVATEYYIRYTLDHPIRPTRGSKRTEMNYRMKLLTGSLAFIIVCIFIRSIYRTAELADGWNGRIITTEWYFNVFDGAMILLAMWTLSILHPGYLMQSSEYDFMSQSVALNEKYSKTSSTLSTPTPSRV</sequence>
<proteinExistence type="predicted"/>
<gene>
    <name evidence="6" type="ORF">EIP91_000536</name>
</gene>
<dbReference type="PANTHER" id="PTHR31465">
    <property type="entry name" value="PROTEIN RTA1-RELATED"/>
    <property type="match status" value="1"/>
</dbReference>
<keyword evidence="7" id="KW-1185">Reference proteome</keyword>
<dbReference type="PANTHER" id="PTHR31465:SF9">
    <property type="entry name" value="SPHINGOID LONG-CHAIN BASE TRANSPORTER RSB1"/>
    <property type="match status" value="1"/>
</dbReference>
<evidence type="ECO:0000256" key="2">
    <source>
        <dbReference type="ARBA" id="ARBA00022692"/>
    </source>
</evidence>
<feature type="transmembrane region" description="Helical" evidence="5">
    <location>
        <begin position="34"/>
        <end position="52"/>
    </location>
</feature>
<dbReference type="GO" id="GO:0005886">
    <property type="term" value="C:plasma membrane"/>
    <property type="evidence" value="ECO:0007669"/>
    <property type="project" value="TreeGrafter"/>
</dbReference>
<dbReference type="GO" id="GO:0000324">
    <property type="term" value="C:fungal-type vacuole"/>
    <property type="evidence" value="ECO:0007669"/>
    <property type="project" value="TreeGrafter"/>
</dbReference>
<keyword evidence="2 5" id="KW-0812">Transmembrane</keyword>
<dbReference type="InterPro" id="IPR007568">
    <property type="entry name" value="RTA1"/>
</dbReference>
<evidence type="ECO:0000256" key="4">
    <source>
        <dbReference type="ARBA" id="ARBA00023136"/>
    </source>
</evidence>
<feature type="transmembrane region" description="Helical" evidence="5">
    <location>
        <begin position="216"/>
        <end position="236"/>
    </location>
</feature>
<evidence type="ECO:0008006" key="8">
    <source>
        <dbReference type="Google" id="ProtNLM"/>
    </source>
</evidence>
<dbReference type="Pfam" id="PF04479">
    <property type="entry name" value="RTA1"/>
    <property type="match status" value="1"/>
</dbReference>
<dbReference type="Proteomes" id="UP000292702">
    <property type="component" value="Unassembled WGS sequence"/>
</dbReference>
<name>A0A4V2MXQ6_9APHY</name>
<evidence type="ECO:0000313" key="6">
    <source>
        <dbReference type="EMBL" id="TCD71037.1"/>
    </source>
</evidence>
<dbReference type="OrthoDB" id="3358017at2759"/>
<evidence type="ECO:0000256" key="3">
    <source>
        <dbReference type="ARBA" id="ARBA00022989"/>
    </source>
</evidence>
<keyword evidence="3 5" id="KW-1133">Transmembrane helix</keyword>
<dbReference type="STRING" id="92696.A0A4V2MXQ6"/>
<keyword evidence="4 5" id="KW-0472">Membrane</keyword>
<feature type="transmembrane region" description="Helical" evidence="5">
    <location>
        <begin position="137"/>
        <end position="159"/>
    </location>
</feature>
<organism evidence="6 7">
    <name type="scientific">Steccherinum ochraceum</name>
    <dbReference type="NCBI Taxonomy" id="92696"/>
    <lineage>
        <taxon>Eukaryota</taxon>
        <taxon>Fungi</taxon>
        <taxon>Dikarya</taxon>
        <taxon>Basidiomycota</taxon>
        <taxon>Agaricomycotina</taxon>
        <taxon>Agaricomycetes</taxon>
        <taxon>Polyporales</taxon>
        <taxon>Steccherinaceae</taxon>
        <taxon>Steccherinum</taxon>
    </lineage>
</organism>
<accession>A0A4V2MXQ6</accession>
<evidence type="ECO:0000313" key="7">
    <source>
        <dbReference type="Proteomes" id="UP000292702"/>
    </source>
</evidence>
<evidence type="ECO:0000256" key="1">
    <source>
        <dbReference type="ARBA" id="ARBA00004141"/>
    </source>
</evidence>
<feature type="transmembrane region" description="Helical" evidence="5">
    <location>
        <begin position="59"/>
        <end position="78"/>
    </location>
</feature>
<reference evidence="6 7" key="1">
    <citation type="submission" date="2018-11" db="EMBL/GenBank/DDBJ databases">
        <title>Genome assembly of Steccherinum ochraceum LE-BIN_3174, the white-rot fungus of the Steccherinaceae family (The Residual Polyporoid clade, Polyporales, Basidiomycota).</title>
        <authorList>
            <person name="Fedorova T.V."/>
            <person name="Glazunova O.A."/>
            <person name="Landesman E.O."/>
            <person name="Moiseenko K.V."/>
            <person name="Psurtseva N.V."/>
            <person name="Savinova O.S."/>
            <person name="Shakhova N.V."/>
            <person name="Tyazhelova T.V."/>
            <person name="Vasina D.V."/>
        </authorList>
    </citation>
    <scope>NUCLEOTIDE SEQUENCE [LARGE SCALE GENOMIC DNA]</scope>
    <source>
        <strain evidence="6 7">LE-BIN_3174</strain>
    </source>
</reference>
<feature type="transmembrane region" description="Helical" evidence="5">
    <location>
        <begin position="256"/>
        <end position="276"/>
    </location>
</feature>
<dbReference type="EMBL" id="RWJN01000011">
    <property type="protein sequence ID" value="TCD71037.1"/>
    <property type="molecule type" value="Genomic_DNA"/>
</dbReference>
<evidence type="ECO:0000256" key="5">
    <source>
        <dbReference type="SAM" id="Phobius"/>
    </source>
</evidence>